<evidence type="ECO:0000313" key="2">
    <source>
        <dbReference type="EMBL" id="MBM7507479.1"/>
    </source>
</evidence>
<evidence type="ECO:0000313" key="3">
    <source>
        <dbReference type="Proteomes" id="UP000732378"/>
    </source>
</evidence>
<accession>A0ABS2M8H2</accession>
<dbReference type="CDD" id="cd02440">
    <property type="entry name" value="AdoMet_MTases"/>
    <property type="match status" value="1"/>
</dbReference>
<dbReference type="GO" id="GO:0032259">
    <property type="term" value="P:methylation"/>
    <property type="evidence" value="ECO:0007669"/>
    <property type="project" value="UniProtKB-KW"/>
</dbReference>
<dbReference type="RefSeq" id="WP_193670101.1">
    <property type="nucleotide sequence ID" value="NZ_JACDTV010000012.1"/>
</dbReference>
<dbReference type="SUPFAM" id="SSF53335">
    <property type="entry name" value="S-adenosyl-L-methionine-dependent methyltransferases"/>
    <property type="match status" value="1"/>
</dbReference>
<dbReference type="GO" id="GO:0008168">
    <property type="term" value="F:methyltransferase activity"/>
    <property type="evidence" value="ECO:0007669"/>
    <property type="project" value="UniProtKB-KW"/>
</dbReference>
<dbReference type="InterPro" id="IPR029063">
    <property type="entry name" value="SAM-dependent_MTases_sf"/>
</dbReference>
<name>A0ABS2M8H2_9ACTN</name>
<sequence length="259" mass="27487">MAGFDVPADTYDRFMGRFSRPLAPVFCDAVLPGGRLPASVLDVGCGPGALLDELVRRPPHPHGVRRLAAIDPAASFVAAVAARFPDVDVRRGGAEELPFDDATFDASLAQLVVHFMDDSAAGVAQMVRVTRPGGLVAACVWDHGGGRGPLSPFWSAVESLAPGQAAAPSTGSTRGDLQRLWEGAGLVGVQEQEIRVRVGFDSFDRWWAPFTEAAGSARAFLDGVDDSTVERLRSRLRADLGDGPFEIDSVAWCVSGTRD</sequence>
<dbReference type="Gene3D" id="3.40.50.150">
    <property type="entry name" value="Vaccinia Virus protein VP39"/>
    <property type="match status" value="1"/>
</dbReference>
<keyword evidence="2" id="KW-0489">Methyltransferase</keyword>
<feature type="domain" description="Methyltransferase type 11" evidence="1">
    <location>
        <begin position="41"/>
        <end position="137"/>
    </location>
</feature>
<keyword evidence="3" id="KW-1185">Reference proteome</keyword>
<protein>
    <submittedName>
        <fullName evidence="2">SAM-dependent methyltransferase</fullName>
    </submittedName>
</protein>
<dbReference type="InterPro" id="IPR013216">
    <property type="entry name" value="Methyltransf_11"/>
</dbReference>
<dbReference type="Pfam" id="PF08241">
    <property type="entry name" value="Methyltransf_11"/>
    <property type="match status" value="1"/>
</dbReference>
<keyword evidence="2" id="KW-0808">Transferase</keyword>
<organism evidence="2 3">
    <name type="scientific">Nocardioides salarius</name>
    <dbReference type="NCBI Taxonomy" id="374513"/>
    <lineage>
        <taxon>Bacteria</taxon>
        <taxon>Bacillati</taxon>
        <taxon>Actinomycetota</taxon>
        <taxon>Actinomycetes</taxon>
        <taxon>Propionibacteriales</taxon>
        <taxon>Nocardioidaceae</taxon>
        <taxon>Nocardioides</taxon>
    </lineage>
</organism>
<dbReference type="PANTHER" id="PTHR43591">
    <property type="entry name" value="METHYLTRANSFERASE"/>
    <property type="match status" value="1"/>
</dbReference>
<proteinExistence type="predicted"/>
<gene>
    <name evidence="2" type="ORF">JOE61_001293</name>
</gene>
<evidence type="ECO:0000259" key="1">
    <source>
        <dbReference type="Pfam" id="PF08241"/>
    </source>
</evidence>
<dbReference type="EMBL" id="JAFBBZ010000001">
    <property type="protein sequence ID" value="MBM7507479.1"/>
    <property type="molecule type" value="Genomic_DNA"/>
</dbReference>
<reference evidence="2 3" key="1">
    <citation type="submission" date="2021-01" db="EMBL/GenBank/DDBJ databases">
        <title>Sequencing the genomes of 1000 actinobacteria strains.</title>
        <authorList>
            <person name="Klenk H.-P."/>
        </authorList>
    </citation>
    <scope>NUCLEOTIDE SEQUENCE [LARGE SCALE GENOMIC DNA]</scope>
    <source>
        <strain evidence="2 3">DSM 18239</strain>
    </source>
</reference>
<comment type="caution">
    <text evidence="2">The sequence shown here is derived from an EMBL/GenBank/DDBJ whole genome shotgun (WGS) entry which is preliminary data.</text>
</comment>
<dbReference type="Proteomes" id="UP000732378">
    <property type="component" value="Unassembled WGS sequence"/>
</dbReference>